<dbReference type="EMBL" id="JAAGUZ010000012">
    <property type="protein sequence ID" value="NEW44078.1"/>
    <property type="molecule type" value="Genomic_DNA"/>
</dbReference>
<gene>
    <name evidence="1" type="ORF">GV789_06355</name>
    <name evidence="2" type="ORF">GV794_01360</name>
</gene>
<evidence type="ECO:0000313" key="1">
    <source>
        <dbReference type="EMBL" id="NEW44078.1"/>
    </source>
</evidence>
<accession>A0A6P1D242</accession>
<sequence>MLDRDDTPEVIAPAGEYVRAIATSAGQVAVTVRDLVVPCRPASSLDHALFGELDWITTTFDTAVKKCLTRANAAFQDTVDGANAHDVADILGAAYIRGHQAI</sequence>
<dbReference type="EMBL" id="JAAGUX010000002">
    <property type="protein sequence ID" value="NEW54320.1"/>
    <property type="molecule type" value="Genomic_DNA"/>
</dbReference>
<name>A0A6P1D242_9NOCA</name>
<evidence type="ECO:0000313" key="2">
    <source>
        <dbReference type="EMBL" id="NEW54320.1"/>
    </source>
</evidence>
<protein>
    <submittedName>
        <fullName evidence="1">Uncharacterized protein</fullName>
    </submittedName>
</protein>
<keyword evidence="4" id="KW-1185">Reference proteome</keyword>
<evidence type="ECO:0000313" key="4">
    <source>
        <dbReference type="Proteomes" id="UP000470876"/>
    </source>
</evidence>
<dbReference type="Proteomes" id="UP000468928">
    <property type="component" value="Unassembled WGS sequence"/>
</dbReference>
<dbReference type="AlphaFoldDB" id="A0A6P1D242"/>
<comment type="caution">
    <text evidence="1">The sequence shown here is derived from an EMBL/GenBank/DDBJ whole genome shotgun (WGS) entry which is preliminary data.</text>
</comment>
<proteinExistence type="predicted"/>
<evidence type="ECO:0000313" key="3">
    <source>
        <dbReference type="Proteomes" id="UP000468928"/>
    </source>
</evidence>
<dbReference type="Proteomes" id="UP000470876">
    <property type="component" value="Unassembled WGS sequence"/>
</dbReference>
<reference evidence="3 4" key="1">
    <citation type="submission" date="2020-01" db="EMBL/GenBank/DDBJ databases">
        <title>Genetics and antimicrobial susceptibilities of Nocardia species isolated from the soil; a comparison with species isolated from humans.</title>
        <authorList>
            <person name="Carrasco G."/>
            <person name="Monzon S."/>
            <person name="Sansegundo M."/>
            <person name="Garcia E."/>
            <person name="Garrido N."/>
            <person name="Medina M.J."/>
            <person name="Villalon P."/>
            <person name="Ramirez-Arocha A.C."/>
            <person name="Jimenez P."/>
            <person name="Cuesta I."/>
            <person name="Valdezate S."/>
        </authorList>
    </citation>
    <scope>NUCLEOTIDE SEQUENCE [LARGE SCALE GENOMIC DNA]</scope>
    <source>
        <strain evidence="1 3">CNM20110639</strain>
        <strain evidence="2 4">CNM20110649</strain>
    </source>
</reference>
<organism evidence="1 3">
    <name type="scientific">Nocardia cyriacigeorgica</name>
    <dbReference type="NCBI Taxonomy" id="135487"/>
    <lineage>
        <taxon>Bacteria</taxon>
        <taxon>Bacillati</taxon>
        <taxon>Actinomycetota</taxon>
        <taxon>Actinomycetes</taxon>
        <taxon>Mycobacteriales</taxon>
        <taxon>Nocardiaceae</taxon>
        <taxon>Nocardia</taxon>
    </lineage>
</organism>
<dbReference type="RefSeq" id="WP_163824463.1">
    <property type="nucleotide sequence ID" value="NZ_JAAGUX010000002.1"/>
</dbReference>